<keyword evidence="5" id="KW-0597">Phosphoprotein</keyword>
<comment type="catalytic activity">
    <reaction evidence="1">
        <text>ATP + protein L-histidine = ADP + protein N-phospho-L-histidine.</text>
        <dbReference type="EC" id="2.7.13.3"/>
    </reaction>
</comment>
<dbReference type="InterPro" id="IPR029151">
    <property type="entry name" value="Sensor-like_sf"/>
</dbReference>
<dbReference type="SUPFAM" id="SSF55874">
    <property type="entry name" value="ATPase domain of HSP90 chaperone/DNA topoisomerase II/histidine kinase"/>
    <property type="match status" value="1"/>
</dbReference>
<keyword evidence="9 16" id="KW-0418">Kinase</keyword>
<dbReference type="PRINTS" id="PR00344">
    <property type="entry name" value="BCTRLSENSOR"/>
</dbReference>
<dbReference type="EMBL" id="RBVX01000007">
    <property type="protein sequence ID" value="RSL33580.1"/>
    <property type="molecule type" value="Genomic_DNA"/>
</dbReference>
<evidence type="ECO:0000256" key="1">
    <source>
        <dbReference type="ARBA" id="ARBA00000085"/>
    </source>
</evidence>
<evidence type="ECO:0000256" key="4">
    <source>
        <dbReference type="ARBA" id="ARBA00022475"/>
    </source>
</evidence>
<keyword evidence="8" id="KW-0547">Nucleotide-binding</keyword>
<evidence type="ECO:0000313" key="17">
    <source>
        <dbReference type="Proteomes" id="UP000275076"/>
    </source>
</evidence>
<keyword evidence="17" id="KW-1185">Reference proteome</keyword>
<accession>A0A428N528</accession>
<dbReference type="Gene3D" id="3.30.565.10">
    <property type="entry name" value="Histidine kinase-like ATPase, C-terminal domain"/>
    <property type="match status" value="1"/>
</dbReference>
<dbReference type="OrthoDB" id="9792686at2"/>
<dbReference type="Pfam" id="PF17203">
    <property type="entry name" value="sCache_3_2"/>
    <property type="match status" value="1"/>
</dbReference>
<dbReference type="InterPro" id="IPR050980">
    <property type="entry name" value="2C_sensor_his_kinase"/>
</dbReference>
<dbReference type="InterPro" id="IPR039506">
    <property type="entry name" value="SPOB_a"/>
</dbReference>
<dbReference type="PANTHER" id="PTHR44936">
    <property type="entry name" value="SENSOR PROTEIN CREC"/>
    <property type="match status" value="1"/>
</dbReference>
<dbReference type="GO" id="GO:0006355">
    <property type="term" value="P:regulation of DNA-templated transcription"/>
    <property type="evidence" value="ECO:0007669"/>
    <property type="project" value="InterPro"/>
</dbReference>
<dbReference type="InterPro" id="IPR016120">
    <property type="entry name" value="Sig_transdc_His_kin_SpoOB"/>
</dbReference>
<evidence type="ECO:0000256" key="2">
    <source>
        <dbReference type="ARBA" id="ARBA00004651"/>
    </source>
</evidence>
<dbReference type="Pfam" id="PF02518">
    <property type="entry name" value="HATPase_c"/>
    <property type="match status" value="1"/>
</dbReference>
<gene>
    <name evidence="16" type="primary">dcuS</name>
    <name evidence="16" type="ORF">D7Z54_09695</name>
</gene>
<dbReference type="Pfam" id="PF00989">
    <property type="entry name" value="PAS"/>
    <property type="match status" value="1"/>
</dbReference>
<dbReference type="SUPFAM" id="SSF55785">
    <property type="entry name" value="PYP-like sensor domain (PAS domain)"/>
    <property type="match status" value="1"/>
</dbReference>
<sequence length="536" mass="59766">MKTFTKKRIPIRLRTWITLLVCLVLIVALTVTGILTARDAAVNARETQAEKTMDIAHTVSYSQIVRDGLQDAEAPGDIQEYTRRVQTETNVAYIVVMNMDHIRQSHPVEQRIGQYFVGNDENRAFRGEMYTSVAEGTLGESLRSFVPIEDEDGSQIGVVSVGILLDNVESVMMDRQQMVYIGSAVGLFVGTIGAVFLARRVKQTLHGLEPREIAQHLQEREAMLASVREGIIAINEDGTIVVANDAARGIFQRAGLMKNPMGQPVDSFFDSSRLKEVLRHQEAEYDQEQQLNGLDIVVNRIPVIAKGGVVGAIATFREKTELTSLVEQLTGARHYAETLRTQTHEFMNKLHVMSAMVHTESYEELNDYIQQISTNYKQEVGSVSRIVKDPVLAGYLLRKFSYFQENGGDVELDGDYPLPLLRDTEQMDGLITIIGNVTDNAWEAVQNQAHKQINLTINHIDSLLHFSVSDNGPGMSEADRQNMLQQGLSTKGENRGYGMQLTQKALQELNGTMDIFSEKGKGTTIKITIPYEGDQS</sequence>
<dbReference type="InterPro" id="IPR033463">
    <property type="entry name" value="sCache_3"/>
</dbReference>
<evidence type="ECO:0000256" key="11">
    <source>
        <dbReference type="ARBA" id="ARBA00022989"/>
    </source>
</evidence>
<dbReference type="Pfam" id="PF14689">
    <property type="entry name" value="SPOB_a"/>
    <property type="match status" value="1"/>
</dbReference>
<feature type="domain" description="Histidine kinase" evidence="15">
    <location>
        <begin position="430"/>
        <end position="533"/>
    </location>
</feature>
<evidence type="ECO:0000256" key="3">
    <source>
        <dbReference type="ARBA" id="ARBA00012438"/>
    </source>
</evidence>
<dbReference type="FunFam" id="3.30.450.20:FF:000018">
    <property type="entry name" value="Sensor histidine kinase DcuS"/>
    <property type="match status" value="1"/>
</dbReference>
<dbReference type="SMART" id="SM00387">
    <property type="entry name" value="HATPase_c"/>
    <property type="match status" value="1"/>
</dbReference>
<dbReference type="GO" id="GO:0005524">
    <property type="term" value="F:ATP binding"/>
    <property type="evidence" value="ECO:0007669"/>
    <property type="project" value="UniProtKB-KW"/>
</dbReference>
<feature type="transmembrane region" description="Helical" evidence="14">
    <location>
        <begin position="178"/>
        <end position="198"/>
    </location>
</feature>
<keyword evidence="6 16" id="KW-0808">Transferase</keyword>
<proteinExistence type="predicted"/>
<dbReference type="SUPFAM" id="SSF103190">
    <property type="entry name" value="Sensory domain-like"/>
    <property type="match status" value="1"/>
</dbReference>
<keyword evidence="11 14" id="KW-1133">Transmembrane helix</keyword>
<dbReference type="InterPro" id="IPR036890">
    <property type="entry name" value="HATPase_C_sf"/>
</dbReference>
<dbReference type="AlphaFoldDB" id="A0A428N528"/>
<evidence type="ECO:0000256" key="12">
    <source>
        <dbReference type="ARBA" id="ARBA00023012"/>
    </source>
</evidence>
<dbReference type="GO" id="GO:0000155">
    <property type="term" value="F:phosphorelay sensor kinase activity"/>
    <property type="evidence" value="ECO:0007669"/>
    <property type="project" value="InterPro"/>
</dbReference>
<evidence type="ECO:0000256" key="7">
    <source>
        <dbReference type="ARBA" id="ARBA00022692"/>
    </source>
</evidence>
<keyword evidence="10" id="KW-0067">ATP-binding</keyword>
<keyword evidence="4" id="KW-1003">Cell membrane</keyword>
<evidence type="ECO:0000256" key="13">
    <source>
        <dbReference type="ARBA" id="ARBA00023136"/>
    </source>
</evidence>
<evidence type="ECO:0000256" key="5">
    <source>
        <dbReference type="ARBA" id="ARBA00022553"/>
    </source>
</evidence>
<dbReference type="SMART" id="SM00091">
    <property type="entry name" value="PAS"/>
    <property type="match status" value="1"/>
</dbReference>
<dbReference type="InterPro" id="IPR013767">
    <property type="entry name" value="PAS_fold"/>
</dbReference>
<dbReference type="RefSeq" id="WP_125555639.1">
    <property type="nucleotide sequence ID" value="NZ_RBVX01000007.1"/>
</dbReference>
<dbReference type="Gene3D" id="3.30.450.20">
    <property type="entry name" value="PAS domain"/>
    <property type="match status" value="2"/>
</dbReference>
<keyword evidence="12" id="KW-0902">Two-component regulatory system</keyword>
<reference evidence="16 17" key="1">
    <citation type="submission" date="2018-10" db="EMBL/GenBank/DDBJ databases">
        <title>Draft genome sequence of Bacillus salarius IM0101, isolated from a hypersaline soil in Inner Mongolia, China.</title>
        <authorList>
            <person name="Yamprayoonswat W."/>
            <person name="Boonvisut S."/>
            <person name="Jumpathong W."/>
            <person name="Sittihan S."/>
            <person name="Ruangsuj P."/>
            <person name="Wanthongcharoen S."/>
            <person name="Thongpramul N."/>
            <person name="Pimmason S."/>
            <person name="Yu B."/>
            <person name="Yasawong M."/>
        </authorList>
    </citation>
    <scope>NUCLEOTIDE SEQUENCE [LARGE SCALE GENOMIC DNA]</scope>
    <source>
        <strain evidence="16 17">IM0101</strain>
    </source>
</reference>
<organism evidence="16 17">
    <name type="scientific">Salibacterium salarium</name>
    <dbReference type="NCBI Taxonomy" id="284579"/>
    <lineage>
        <taxon>Bacteria</taxon>
        <taxon>Bacillati</taxon>
        <taxon>Bacillota</taxon>
        <taxon>Bacilli</taxon>
        <taxon>Bacillales</taxon>
        <taxon>Bacillaceae</taxon>
    </lineage>
</organism>
<evidence type="ECO:0000256" key="14">
    <source>
        <dbReference type="SAM" id="Phobius"/>
    </source>
</evidence>
<evidence type="ECO:0000313" key="16">
    <source>
        <dbReference type="EMBL" id="RSL33580.1"/>
    </source>
</evidence>
<protein>
    <recommendedName>
        <fullName evidence="3">histidine kinase</fullName>
        <ecNumber evidence="3">2.7.13.3</ecNumber>
    </recommendedName>
</protein>
<dbReference type="SUPFAM" id="SSF55890">
    <property type="entry name" value="Sporulation response regulatory protein Spo0B"/>
    <property type="match status" value="1"/>
</dbReference>
<dbReference type="InterPro" id="IPR005467">
    <property type="entry name" value="His_kinase_dom"/>
</dbReference>
<dbReference type="Proteomes" id="UP000275076">
    <property type="component" value="Unassembled WGS sequence"/>
</dbReference>
<dbReference type="InterPro" id="IPR004358">
    <property type="entry name" value="Sig_transdc_His_kin-like_C"/>
</dbReference>
<comment type="caution">
    <text evidence="16">The sequence shown here is derived from an EMBL/GenBank/DDBJ whole genome shotgun (WGS) entry which is preliminary data.</text>
</comment>
<comment type="subcellular location">
    <subcellularLocation>
        <location evidence="2">Cell membrane</location>
        <topology evidence="2">Multi-pass membrane protein</topology>
    </subcellularLocation>
</comment>
<evidence type="ECO:0000256" key="10">
    <source>
        <dbReference type="ARBA" id="ARBA00022840"/>
    </source>
</evidence>
<evidence type="ECO:0000259" key="15">
    <source>
        <dbReference type="PROSITE" id="PS50109"/>
    </source>
</evidence>
<evidence type="ECO:0000256" key="9">
    <source>
        <dbReference type="ARBA" id="ARBA00022777"/>
    </source>
</evidence>
<name>A0A428N528_9BACI</name>
<keyword evidence="13 14" id="KW-0472">Membrane</keyword>
<dbReference type="InterPro" id="IPR000014">
    <property type="entry name" value="PAS"/>
</dbReference>
<dbReference type="PANTHER" id="PTHR44936:SF10">
    <property type="entry name" value="SENSOR PROTEIN RSTB"/>
    <property type="match status" value="1"/>
</dbReference>
<dbReference type="EC" id="2.7.13.3" evidence="3"/>
<dbReference type="InterPro" id="IPR003594">
    <property type="entry name" value="HATPase_dom"/>
</dbReference>
<dbReference type="Gene3D" id="1.10.287.130">
    <property type="match status" value="1"/>
</dbReference>
<keyword evidence="7 14" id="KW-0812">Transmembrane</keyword>
<dbReference type="NCBIfam" id="NF008298">
    <property type="entry name" value="PRK11086.1"/>
    <property type="match status" value="1"/>
</dbReference>
<evidence type="ECO:0000256" key="8">
    <source>
        <dbReference type="ARBA" id="ARBA00022741"/>
    </source>
</evidence>
<evidence type="ECO:0000256" key="6">
    <source>
        <dbReference type="ARBA" id="ARBA00022679"/>
    </source>
</evidence>
<dbReference type="GO" id="GO:0005886">
    <property type="term" value="C:plasma membrane"/>
    <property type="evidence" value="ECO:0007669"/>
    <property type="project" value="UniProtKB-SubCell"/>
</dbReference>
<dbReference type="InterPro" id="IPR035965">
    <property type="entry name" value="PAS-like_dom_sf"/>
</dbReference>
<dbReference type="PROSITE" id="PS50109">
    <property type="entry name" value="HIS_KIN"/>
    <property type="match status" value="1"/>
</dbReference>